<evidence type="ECO:0000313" key="5">
    <source>
        <dbReference type="Proteomes" id="UP000265140"/>
    </source>
</evidence>
<feature type="signal peptide" evidence="3">
    <location>
        <begin position="1"/>
        <end position="26"/>
    </location>
</feature>
<proteinExistence type="inferred from homology"/>
<feature type="chain" id="PRO_5044347903" description="Fish-egg lectin" evidence="3">
    <location>
        <begin position="27"/>
        <end position="271"/>
    </location>
</feature>
<dbReference type="Proteomes" id="UP000265140">
    <property type="component" value="Chromosome 13"/>
</dbReference>
<evidence type="ECO:0000256" key="2">
    <source>
        <dbReference type="ARBA" id="ARBA00038331"/>
    </source>
</evidence>
<dbReference type="SMART" id="SM00706">
    <property type="entry name" value="TECPR"/>
    <property type="match status" value="5"/>
</dbReference>
<dbReference type="OMA" id="NYCEVEM"/>
<reference evidence="4" key="4">
    <citation type="submission" date="2025-09" db="UniProtKB">
        <authorList>
            <consortium name="Ensembl"/>
        </authorList>
    </citation>
    <scope>IDENTIFICATION</scope>
</reference>
<evidence type="ECO:0000256" key="1">
    <source>
        <dbReference type="ARBA" id="ARBA00022734"/>
    </source>
</evidence>
<comment type="similarity">
    <text evidence="2">Belongs to the tectonin family.</text>
</comment>
<accession>A0A3P8ZLE6</accession>
<dbReference type="GO" id="GO:0030246">
    <property type="term" value="F:carbohydrate binding"/>
    <property type="evidence" value="ECO:0007669"/>
    <property type="project" value="UniProtKB-KW"/>
</dbReference>
<keyword evidence="3" id="KW-0732">Signal</keyword>
<reference evidence="4" key="2">
    <citation type="submission" date="2020-02" db="EMBL/GenBank/DDBJ databases">
        <title>Esox lucius (northern pike) genome, fEsoLuc1, primary haplotype.</title>
        <authorList>
            <person name="Myers G."/>
            <person name="Karagic N."/>
            <person name="Meyer A."/>
            <person name="Pippel M."/>
            <person name="Reichard M."/>
            <person name="Winkler S."/>
            <person name="Tracey A."/>
            <person name="Sims Y."/>
            <person name="Howe K."/>
            <person name="Rhie A."/>
            <person name="Formenti G."/>
            <person name="Durbin R."/>
            <person name="Fedrigo O."/>
            <person name="Jarvis E.D."/>
        </authorList>
    </citation>
    <scope>NUCLEOTIDE SEQUENCE [LARGE SCALE GENOMIC DNA]</scope>
</reference>
<reference evidence="4" key="3">
    <citation type="submission" date="2025-08" db="UniProtKB">
        <authorList>
            <consortium name="Ensembl"/>
        </authorList>
    </citation>
    <scope>IDENTIFICATION</scope>
</reference>
<name>A0A3P8ZLE6_ESOLU</name>
<dbReference type="Ensembl" id="ENSELUT00000011241.3">
    <property type="protein sequence ID" value="ENSELUP00000029278.3"/>
    <property type="gene ID" value="ENSELUG00000006189.3"/>
</dbReference>
<dbReference type="InterPro" id="IPR006624">
    <property type="entry name" value="Beta-propeller_rpt_TECPR"/>
</dbReference>
<evidence type="ECO:0000313" key="4">
    <source>
        <dbReference type="Ensembl" id="ENSELUP00000029278.3"/>
    </source>
</evidence>
<evidence type="ECO:0000256" key="3">
    <source>
        <dbReference type="SAM" id="SignalP"/>
    </source>
</evidence>
<evidence type="ECO:0008006" key="6">
    <source>
        <dbReference type="Google" id="ProtNLM"/>
    </source>
</evidence>
<protein>
    <recommendedName>
        <fullName evidence="6">Fish-egg lectin</fullName>
    </recommendedName>
</protein>
<dbReference type="AlphaFoldDB" id="A0A3P8ZLE6"/>
<sequence>MQLYRDIVGAIALVVLILSLLTATHAWNCKEVKNIKNLMQIDAGQGHVVATDTNEIPYYLQRGFIQDEWIRIPGFVKHITVGPAGTWCVDRTDRIFKYLEGKWVHAEGFLKQVDAGGDQFIVGANMQNVPFCLKSSAAIGYKGPGSPLPWKQFPGSVKYYSCGPFGCWAVNKDESIIFMNLDRDCQYSGWSNIDGMLSMIEVATDGSVFGVNSVGDIYTRMSGQCIKGRGVTLWNRAGTSCSLLPITHLFPLGSSPAVYLRSPDDPSLPDL</sequence>
<dbReference type="PANTHER" id="PTHR23250">
    <property type="entry name" value="DYSFERLIN-RELATED"/>
    <property type="match status" value="1"/>
</dbReference>
<dbReference type="GeneTree" id="ENSGT00510000047886"/>
<reference evidence="5" key="1">
    <citation type="journal article" date="2014" name="PLoS ONE">
        <title>The genome and linkage map of the northern pike (Esox lucius): conserved synteny revealed between the salmonid sister group and the Neoteleostei.</title>
        <authorList>
            <person name="Rondeau E.B."/>
            <person name="Minkley D.R."/>
            <person name="Leong J.S."/>
            <person name="Messmer A.M."/>
            <person name="Jantzen J.R."/>
            <person name="von Schalburg K.R."/>
            <person name="Lemon C."/>
            <person name="Bird N.H."/>
            <person name="Koop B.F."/>
        </authorList>
    </citation>
    <scope>NUCLEOTIDE SEQUENCE</scope>
</reference>
<dbReference type="Pfam" id="PF19193">
    <property type="entry name" value="Tectonin"/>
    <property type="match status" value="1"/>
</dbReference>
<keyword evidence="1" id="KW-0430">Lectin</keyword>
<dbReference type="Bgee" id="ENSELUG00000006189">
    <property type="expression patterns" value="Expressed in ovary and 4 other cell types or tissues"/>
</dbReference>
<dbReference type="InterPro" id="IPR051513">
    <property type="entry name" value="Tectonin_beta-prop"/>
</dbReference>
<dbReference type="PANTHER" id="PTHR23250:SF3">
    <property type="entry name" value="FISH-EGG LECTIN-LIKE ISOFORM X1-RELATED"/>
    <property type="match status" value="1"/>
</dbReference>
<organism evidence="4 5">
    <name type="scientific">Esox lucius</name>
    <name type="common">Northern pike</name>
    <dbReference type="NCBI Taxonomy" id="8010"/>
    <lineage>
        <taxon>Eukaryota</taxon>
        <taxon>Metazoa</taxon>
        <taxon>Chordata</taxon>
        <taxon>Craniata</taxon>
        <taxon>Vertebrata</taxon>
        <taxon>Euteleostomi</taxon>
        <taxon>Actinopterygii</taxon>
        <taxon>Neopterygii</taxon>
        <taxon>Teleostei</taxon>
        <taxon>Protacanthopterygii</taxon>
        <taxon>Esociformes</taxon>
        <taxon>Esocidae</taxon>
        <taxon>Esox</taxon>
    </lineage>
</organism>
<keyword evidence="5" id="KW-1185">Reference proteome</keyword>